<reference evidence="1 2" key="1">
    <citation type="journal article" date="2019" name="Genome Biol. Evol.">
        <title>Whole-Genome Sequencing of the Giant Devil Catfish, Bagarius yarrelli.</title>
        <authorList>
            <person name="Jiang W."/>
            <person name="Lv Y."/>
            <person name="Cheng L."/>
            <person name="Yang K."/>
            <person name="Chao B."/>
            <person name="Wang X."/>
            <person name="Li Y."/>
            <person name="Pan X."/>
            <person name="You X."/>
            <person name="Zhang Y."/>
            <person name="Yang J."/>
            <person name="Li J."/>
            <person name="Zhang X."/>
            <person name="Liu S."/>
            <person name="Sun C."/>
            <person name="Yang J."/>
            <person name="Shi Q."/>
        </authorList>
    </citation>
    <scope>NUCLEOTIDE SEQUENCE [LARGE SCALE GENOMIC DNA]</scope>
    <source>
        <strain evidence="1">JWS20170419001</strain>
        <tissue evidence="1">Muscle</tissue>
    </source>
</reference>
<gene>
    <name evidence="1" type="ORF">Baya_13711</name>
</gene>
<keyword evidence="2" id="KW-1185">Reference proteome</keyword>
<accession>A0A556V6W7</accession>
<dbReference type="EMBL" id="VCAZ01000139">
    <property type="protein sequence ID" value="TSX30734.1"/>
    <property type="molecule type" value="Genomic_DNA"/>
</dbReference>
<proteinExistence type="predicted"/>
<evidence type="ECO:0000313" key="1">
    <source>
        <dbReference type="EMBL" id="TSX30734.1"/>
    </source>
</evidence>
<comment type="caution">
    <text evidence="1">The sequence shown here is derived from an EMBL/GenBank/DDBJ whole genome shotgun (WGS) entry which is preliminary data.</text>
</comment>
<organism evidence="1 2">
    <name type="scientific">Bagarius yarrelli</name>
    <name type="common">Goonch</name>
    <name type="synonym">Bagrus yarrelli</name>
    <dbReference type="NCBI Taxonomy" id="175774"/>
    <lineage>
        <taxon>Eukaryota</taxon>
        <taxon>Metazoa</taxon>
        <taxon>Chordata</taxon>
        <taxon>Craniata</taxon>
        <taxon>Vertebrata</taxon>
        <taxon>Euteleostomi</taxon>
        <taxon>Actinopterygii</taxon>
        <taxon>Neopterygii</taxon>
        <taxon>Teleostei</taxon>
        <taxon>Ostariophysi</taxon>
        <taxon>Siluriformes</taxon>
        <taxon>Sisoridae</taxon>
        <taxon>Sisorinae</taxon>
        <taxon>Bagarius</taxon>
    </lineage>
</organism>
<name>A0A556V6W7_BAGYA</name>
<dbReference type="Proteomes" id="UP000319801">
    <property type="component" value="Unassembled WGS sequence"/>
</dbReference>
<dbReference type="AlphaFoldDB" id="A0A556V6W7"/>
<protein>
    <submittedName>
        <fullName evidence="1">Uncharacterized protein</fullName>
    </submittedName>
</protein>
<sequence>MIRSSVYDAVDSAENRTPAFVMKRDDDAGVGKILQIEFLLTAERYRQDDRSINSSYDTGVYLRPKLRHLCNKQIYRQILGAERNSNHKSVFKKPCHSRCSNKALRNLRLNSLGTKIEVADESPLYGSHRSLIHRPDKVDTWSKKAARQPINHQPDKADMDRQYAGVEVKVQCEESQTDPCGDNLSVVSFI</sequence>
<evidence type="ECO:0000313" key="2">
    <source>
        <dbReference type="Proteomes" id="UP000319801"/>
    </source>
</evidence>